<dbReference type="GO" id="GO:0008757">
    <property type="term" value="F:S-adenosylmethionine-dependent methyltransferase activity"/>
    <property type="evidence" value="ECO:0007669"/>
    <property type="project" value="InterPro"/>
</dbReference>
<dbReference type="SUPFAM" id="SSF53335">
    <property type="entry name" value="S-adenosyl-L-methionine-dependent methyltransferases"/>
    <property type="match status" value="1"/>
</dbReference>
<accession>A0A0D6EM37</accession>
<reference evidence="3" key="1">
    <citation type="submission" date="2015-02" db="EMBL/GenBank/DDBJ databases">
        <authorList>
            <person name="Gon?alves P."/>
        </authorList>
    </citation>
    <scope>NUCLEOTIDE SEQUENCE [LARGE SCALE GENOMIC DNA]</scope>
</reference>
<dbReference type="PANTHER" id="PTHR43861:SF1">
    <property type="entry name" value="TRANS-ACONITATE 2-METHYLTRANSFERASE"/>
    <property type="match status" value="1"/>
</dbReference>
<dbReference type="EMBL" id="CENE01000009">
    <property type="protein sequence ID" value="CEQ40783.1"/>
    <property type="molecule type" value="Genomic_DNA"/>
</dbReference>
<dbReference type="InterPro" id="IPR013216">
    <property type="entry name" value="Methyltransf_11"/>
</dbReference>
<keyword evidence="3" id="KW-1185">Reference proteome</keyword>
<dbReference type="Proteomes" id="UP000243876">
    <property type="component" value="Unassembled WGS sequence"/>
</dbReference>
<evidence type="ECO:0000313" key="2">
    <source>
        <dbReference type="EMBL" id="CEQ40783.1"/>
    </source>
</evidence>
<feature type="domain" description="Methyltransferase type 11" evidence="1">
    <location>
        <begin position="44"/>
        <end position="150"/>
    </location>
</feature>
<dbReference type="Pfam" id="PF08241">
    <property type="entry name" value="Methyltransf_11"/>
    <property type="match status" value="1"/>
</dbReference>
<dbReference type="InterPro" id="IPR029063">
    <property type="entry name" value="SAM-dependent_MTases_sf"/>
</dbReference>
<gene>
    <name evidence="2" type="primary">SPOSA6832_02440</name>
</gene>
<dbReference type="OrthoDB" id="10017101at2759"/>
<name>A0A0D6EM37_SPOSA</name>
<feature type="non-terminal residue" evidence="2">
    <location>
        <position position="1"/>
    </location>
</feature>
<evidence type="ECO:0000313" key="3">
    <source>
        <dbReference type="Proteomes" id="UP000243876"/>
    </source>
</evidence>
<sequence length="327" mass="35544">MSTCAVPDKWSAQRYNTNAHFVYSDTFTNPVVGMLAPHAGEDILDLGSGSGELTLSSLLPAVLPAGSIVALDMSPSLLSKASSNLASSALSPTESERIQWVEKDGHDVGELGTERFDAVFSNAALHWMKRDPAEVVRGVHKVLKKGGRYVAEVSPTSFRFAASASRSLSVPNPTGPNLALDSVFPRLRTPELGLILLPPFPKCGGALNMVGVRSMLHTVLASRGIDASAVDPWYFPSPGVYRKLLEDAGFRVETCELVPRPTPLPTGLRGWLETFAFAFLDALPSPSDRDAVIDEVCQRLEIDMQPDGDDDSWTVMYVRLRFKAWKD</sequence>
<dbReference type="PANTHER" id="PTHR43861">
    <property type="entry name" value="TRANS-ACONITATE 2-METHYLTRANSFERASE-RELATED"/>
    <property type="match status" value="1"/>
</dbReference>
<evidence type="ECO:0000259" key="1">
    <source>
        <dbReference type="Pfam" id="PF08241"/>
    </source>
</evidence>
<proteinExistence type="predicted"/>
<organism evidence="2 3">
    <name type="scientific">Sporidiobolus salmonicolor</name>
    <name type="common">Yeast-like fungus</name>
    <name type="synonym">Sporobolomyces salmonicolor</name>
    <dbReference type="NCBI Taxonomy" id="5005"/>
    <lineage>
        <taxon>Eukaryota</taxon>
        <taxon>Fungi</taxon>
        <taxon>Dikarya</taxon>
        <taxon>Basidiomycota</taxon>
        <taxon>Pucciniomycotina</taxon>
        <taxon>Microbotryomycetes</taxon>
        <taxon>Sporidiobolales</taxon>
        <taxon>Sporidiobolaceae</taxon>
        <taxon>Sporobolomyces</taxon>
    </lineage>
</organism>
<protein>
    <submittedName>
        <fullName evidence="2">SPOSA6832_02440-mRNA-1:cds</fullName>
    </submittedName>
</protein>
<dbReference type="AlphaFoldDB" id="A0A0D6EM37"/>
<dbReference type="Gene3D" id="3.40.50.150">
    <property type="entry name" value="Vaccinia Virus protein VP39"/>
    <property type="match status" value="2"/>
</dbReference>
<dbReference type="CDD" id="cd02440">
    <property type="entry name" value="AdoMet_MTases"/>
    <property type="match status" value="1"/>
</dbReference>